<sequence>MIGRKVFLATAACLLGAAWYAPRRARRRTKRKPKTQLETKNSSREEAWALSAPVDAEWIQLVLQRLAIHGRMAESYMTEAYTLSHDDDGEHMYDYEAPQAVEGRAATVLASGEHIMAEAQDMFIYLSHFLRTKPITLPPEEVEAIRESMASHLRIADDWRSAYRHLVEFFPDSTCTPRNDSKAKRRRELLQGLLDALDTEVEVLEGCKREVRELPADAPNRDSTIIEVVNLVHHLHFRACDLQCCLGGYMADRSRETVVGLTRQCERLYRLGRGLQRVPMAQGKKDEIQRRLSAHRASNVDSHWFIREHLPLLVQHNAAPWQSWYPPPPPAPRVLSPEQIEALRARIQQLRLRRDIANAPDVCAKFSSRPRRVLHRRVDPVPPRGARTRVSAPATAAAAAESAAGPLLPDGERVAHGQSRRRHHPLPPHRQALINCAALCTRVREMRCVRQRSCGSSGGNGSSGSGTAQPTPRPAVRPGHWQQQQQRQQRQQRQQHHMQSRSSQQQRRRQRQHYTQSCWQNRNIHTGSQSSGPLCLAAT</sequence>
<organism evidence="2 3">
    <name type="scientific">Tribonema minus</name>
    <dbReference type="NCBI Taxonomy" id="303371"/>
    <lineage>
        <taxon>Eukaryota</taxon>
        <taxon>Sar</taxon>
        <taxon>Stramenopiles</taxon>
        <taxon>Ochrophyta</taxon>
        <taxon>PX clade</taxon>
        <taxon>Xanthophyceae</taxon>
        <taxon>Tribonematales</taxon>
        <taxon>Tribonemataceae</taxon>
        <taxon>Tribonema</taxon>
    </lineage>
</organism>
<protein>
    <submittedName>
        <fullName evidence="2">Uncharacterized protein</fullName>
    </submittedName>
</protein>
<feature type="compositionally biased region" description="Low complexity" evidence="1">
    <location>
        <begin position="482"/>
        <end position="492"/>
    </location>
</feature>
<dbReference type="Proteomes" id="UP000664859">
    <property type="component" value="Unassembled WGS sequence"/>
</dbReference>
<feature type="region of interest" description="Disordered" evidence="1">
    <location>
        <begin position="377"/>
        <end position="428"/>
    </location>
</feature>
<feature type="compositionally biased region" description="Basic residues" evidence="1">
    <location>
        <begin position="418"/>
        <end position="427"/>
    </location>
</feature>
<keyword evidence="3" id="KW-1185">Reference proteome</keyword>
<evidence type="ECO:0000313" key="2">
    <source>
        <dbReference type="EMBL" id="KAG5177063.1"/>
    </source>
</evidence>
<comment type="caution">
    <text evidence="2">The sequence shown here is derived from an EMBL/GenBank/DDBJ whole genome shotgun (WGS) entry which is preliminary data.</text>
</comment>
<feature type="region of interest" description="Disordered" evidence="1">
    <location>
        <begin position="452"/>
        <end position="539"/>
    </location>
</feature>
<evidence type="ECO:0000313" key="3">
    <source>
        <dbReference type="Proteomes" id="UP000664859"/>
    </source>
</evidence>
<name>A0A835YV00_9STRA</name>
<dbReference type="AlphaFoldDB" id="A0A835YV00"/>
<evidence type="ECO:0000256" key="1">
    <source>
        <dbReference type="SAM" id="MobiDB-lite"/>
    </source>
</evidence>
<accession>A0A835YV00</accession>
<feature type="compositionally biased region" description="Low complexity" evidence="1">
    <location>
        <begin position="388"/>
        <end position="404"/>
    </location>
</feature>
<proteinExistence type="predicted"/>
<gene>
    <name evidence="2" type="ORF">JKP88DRAFT_249104</name>
</gene>
<dbReference type="EMBL" id="JAFCMP010000530">
    <property type="protein sequence ID" value="KAG5177063.1"/>
    <property type="molecule type" value="Genomic_DNA"/>
</dbReference>
<reference evidence="2" key="1">
    <citation type="submission" date="2021-02" db="EMBL/GenBank/DDBJ databases">
        <title>First Annotated Genome of the Yellow-green Alga Tribonema minus.</title>
        <authorList>
            <person name="Mahan K.M."/>
        </authorList>
    </citation>
    <scope>NUCLEOTIDE SEQUENCE</scope>
    <source>
        <strain evidence="2">UTEX B ZZ1240</strain>
    </source>
</reference>
<feature type="compositionally biased region" description="Polar residues" evidence="1">
    <location>
        <begin position="514"/>
        <end position="532"/>
    </location>
</feature>